<gene>
    <name evidence="1" type="ORF">LX87_03561</name>
</gene>
<accession>A0A327WT14</accession>
<reference evidence="1 2" key="1">
    <citation type="submission" date="2018-06" db="EMBL/GenBank/DDBJ databases">
        <title>Genomic Encyclopedia of Archaeal and Bacterial Type Strains, Phase II (KMG-II): from individual species to whole genera.</title>
        <authorList>
            <person name="Goeker M."/>
        </authorList>
    </citation>
    <scope>NUCLEOTIDE SEQUENCE [LARGE SCALE GENOMIC DNA]</scope>
    <source>
        <strain evidence="1 2">DSM 21851</strain>
    </source>
</reference>
<dbReference type="AlphaFoldDB" id="A0A327WT14"/>
<evidence type="ECO:0000313" key="2">
    <source>
        <dbReference type="Proteomes" id="UP000248790"/>
    </source>
</evidence>
<sequence length="86" mass="9236">MTEGAQIGDQKLGKNDLLYAIVDDVDQRSGQLFLRSVKLVSAAGQQPYSVTLICLNPQTGLAGVPLPKADQLKPGGRTWTVGWKVL</sequence>
<comment type="caution">
    <text evidence="1">The sequence shown here is derived from an EMBL/GenBank/DDBJ whole genome shotgun (WGS) entry which is preliminary data.</text>
</comment>
<dbReference type="RefSeq" id="WP_111629595.1">
    <property type="nucleotide sequence ID" value="NZ_QLMC01000004.1"/>
</dbReference>
<keyword evidence="2" id="KW-1185">Reference proteome</keyword>
<name>A0A327WT14_LARAB</name>
<organism evidence="1 2">
    <name type="scientific">Larkinella arboricola</name>
    <dbReference type="NCBI Taxonomy" id="643671"/>
    <lineage>
        <taxon>Bacteria</taxon>
        <taxon>Pseudomonadati</taxon>
        <taxon>Bacteroidota</taxon>
        <taxon>Cytophagia</taxon>
        <taxon>Cytophagales</taxon>
        <taxon>Spirosomataceae</taxon>
        <taxon>Larkinella</taxon>
    </lineage>
</organism>
<proteinExistence type="predicted"/>
<dbReference type="EMBL" id="QLMC01000004">
    <property type="protein sequence ID" value="RAJ95812.1"/>
    <property type="molecule type" value="Genomic_DNA"/>
</dbReference>
<protein>
    <submittedName>
        <fullName evidence="1">Uncharacterized protein</fullName>
    </submittedName>
</protein>
<evidence type="ECO:0000313" key="1">
    <source>
        <dbReference type="EMBL" id="RAJ95812.1"/>
    </source>
</evidence>
<dbReference type="Proteomes" id="UP000248790">
    <property type="component" value="Unassembled WGS sequence"/>
</dbReference>